<dbReference type="InterPro" id="IPR050729">
    <property type="entry name" value="Rho-GAP"/>
</dbReference>
<reference evidence="9" key="1">
    <citation type="journal article" date="2020" name="Stud. Mycol.">
        <title>101 Dothideomycetes genomes: a test case for predicting lifestyles and emergence of pathogens.</title>
        <authorList>
            <person name="Haridas S."/>
            <person name="Albert R."/>
            <person name="Binder M."/>
            <person name="Bloem J."/>
            <person name="Labutti K."/>
            <person name="Salamov A."/>
            <person name="Andreopoulos B."/>
            <person name="Baker S."/>
            <person name="Barry K."/>
            <person name="Bills G."/>
            <person name="Bluhm B."/>
            <person name="Cannon C."/>
            <person name="Castanera R."/>
            <person name="Culley D."/>
            <person name="Daum C."/>
            <person name="Ezra D."/>
            <person name="Gonzalez J."/>
            <person name="Henrissat B."/>
            <person name="Kuo A."/>
            <person name="Liang C."/>
            <person name="Lipzen A."/>
            <person name="Lutzoni F."/>
            <person name="Magnuson J."/>
            <person name="Mondo S."/>
            <person name="Nolan M."/>
            <person name="Ohm R."/>
            <person name="Pangilinan J."/>
            <person name="Park H.-J."/>
            <person name="Ramirez L."/>
            <person name="Alfaro M."/>
            <person name="Sun H."/>
            <person name="Tritt A."/>
            <person name="Yoshinaga Y."/>
            <person name="Zwiers L.-H."/>
            <person name="Turgeon B."/>
            <person name="Goodwin S."/>
            <person name="Spatafora J."/>
            <person name="Crous P."/>
            <person name="Grigoriev I."/>
        </authorList>
    </citation>
    <scope>NUCLEOTIDE SEQUENCE</scope>
    <source>
        <strain evidence="9">CBS 101060</strain>
    </source>
</reference>
<dbReference type="Gene3D" id="1.10.555.10">
    <property type="entry name" value="Rho GTPase activation protein"/>
    <property type="match status" value="1"/>
</dbReference>
<feature type="domain" description="Rho-GAP" evidence="8">
    <location>
        <begin position="1041"/>
        <end position="1228"/>
    </location>
</feature>
<keyword evidence="4" id="KW-0440">LIM domain</keyword>
<comment type="caution">
    <text evidence="9">The sequence shown here is derived from an EMBL/GenBank/DDBJ whole genome shotgun (WGS) entry which is preliminary data.</text>
</comment>
<name>A0A9P4VN10_9PEZI</name>
<dbReference type="Gene3D" id="2.10.110.10">
    <property type="entry name" value="Cysteine Rich Protein"/>
    <property type="match status" value="2"/>
</dbReference>
<dbReference type="SMART" id="SM00132">
    <property type="entry name" value="LIM"/>
    <property type="match status" value="2"/>
</dbReference>
<feature type="compositionally biased region" description="Basic and acidic residues" evidence="6">
    <location>
        <begin position="305"/>
        <end position="314"/>
    </location>
</feature>
<dbReference type="GO" id="GO:0005096">
    <property type="term" value="F:GTPase activator activity"/>
    <property type="evidence" value="ECO:0007669"/>
    <property type="project" value="UniProtKB-KW"/>
</dbReference>
<dbReference type="SMART" id="SM00324">
    <property type="entry name" value="RhoGAP"/>
    <property type="match status" value="1"/>
</dbReference>
<feature type="region of interest" description="Disordered" evidence="6">
    <location>
        <begin position="651"/>
        <end position="674"/>
    </location>
</feature>
<feature type="compositionally biased region" description="Basic and acidic residues" evidence="6">
    <location>
        <begin position="198"/>
        <end position="223"/>
    </location>
</feature>
<dbReference type="InterPro" id="IPR000198">
    <property type="entry name" value="RhoGAP_dom"/>
</dbReference>
<feature type="coiled-coil region" evidence="5">
    <location>
        <begin position="698"/>
        <end position="725"/>
    </location>
</feature>
<evidence type="ECO:0000313" key="9">
    <source>
        <dbReference type="EMBL" id="KAF2837238.1"/>
    </source>
</evidence>
<dbReference type="CDD" id="cd09395">
    <property type="entry name" value="LIM2_Rga"/>
    <property type="match status" value="1"/>
</dbReference>
<feature type="region of interest" description="Disordered" evidence="6">
    <location>
        <begin position="887"/>
        <end position="912"/>
    </location>
</feature>
<evidence type="ECO:0000259" key="7">
    <source>
        <dbReference type="PROSITE" id="PS50023"/>
    </source>
</evidence>
<dbReference type="AlphaFoldDB" id="A0A9P4VN10"/>
<dbReference type="Pfam" id="PF00412">
    <property type="entry name" value="LIM"/>
    <property type="match status" value="1"/>
</dbReference>
<dbReference type="FunFam" id="2.10.110.10:FF:000044">
    <property type="entry name" value="Rho GTPase activator Rga"/>
    <property type="match status" value="1"/>
</dbReference>
<dbReference type="PROSITE" id="PS00478">
    <property type="entry name" value="LIM_DOMAIN_1"/>
    <property type="match status" value="1"/>
</dbReference>
<evidence type="ECO:0000313" key="10">
    <source>
        <dbReference type="Proteomes" id="UP000799429"/>
    </source>
</evidence>
<dbReference type="PROSITE" id="PS50023">
    <property type="entry name" value="LIM_DOMAIN_2"/>
    <property type="match status" value="1"/>
</dbReference>
<dbReference type="GO" id="GO:0007165">
    <property type="term" value="P:signal transduction"/>
    <property type="evidence" value="ECO:0007669"/>
    <property type="project" value="InterPro"/>
</dbReference>
<feature type="compositionally biased region" description="Polar residues" evidence="6">
    <location>
        <begin position="385"/>
        <end position="401"/>
    </location>
</feature>
<gene>
    <name evidence="9" type="ORF">M501DRAFT_1006750</name>
</gene>
<evidence type="ECO:0000256" key="3">
    <source>
        <dbReference type="ARBA" id="ARBA00022833"/>
    </source>
</evidence>
<evidence type="ECO:0000256" key="6">
    <source>
        <dbReference type="SAM" id="MobiDB-lite"/>
    </source>
</evidence>
<dbReference type="Proteomes" id="UP000799429">
    <property type="component" value="Unassembled WGS sequence"/>
</dbReference>
<dbReference type="InterPro" id="IPR008936">
    <property type="entry name" value="Rho_GTPase_activation_prot"/>
</dbReference>
<keyword evidence="10" id="KW-1185">Reference proteome</keyword>
<dbReference type="PANTHER" id="PTHR23176">
    <property type="entry name" value="RHO/RAC/CDC GTPASE-ACTIVATING PROTEIN"/>
    <property type="match status" value="1"/>
</dbReference>
<dbReference type="OrthoDB" id="79452at2759"/>
<feature type="compositionally biased region" description="Pro residues" evidence="6">
    <location>
        <begin position="166"/>
        <end position="180"/>
    </location>
</feature>
<dbReference type="InterPro" id="IPR001781">
    <property type="entry name" value="Znf_LIM"/>
</dbReference>
<dbReference type="SUPFAM" id="SSF48350">
    <property type="entry name" value="GTPase activation domain, GAP"/>
    <property type="match status" value="1"/>
</dbReference>
<dbReference type="Pfam" id="PF00620">
    <property type="entry name" value="RhoGAP"/>
    <property type="match status" value="1"/>
</dbReference>
<accession>A0A9P4VN10</accession>
<evidence type="ECO:0000256" key="1">
    <source>
        <dbReference type="ARBA" id="ARBA00022468"/>
    </source>
</evidence>
<keyword evidence="3 4" id="KW-0862">Zinc</keyword>
<dbReference type="PROSITE" id="PS50238">
    <property type="entry name" value="RHOGAP"/>
    <property type="match status" value="1"/>
</dbReference>
<feature type="compositionally biased region" description="Basic and acidic residues" evidence="6">
    <location>
        <begin position="461"/>
        <end position="482"/>
    </location>
</feature>
<feature type="compositionally biased region" description="Polar residues" evidence="6">
    <location>
        <begin position="1019"/>
        <end position="1029"/>
    </location>
</feature>
<dbReference type="CDD" id="cd09394">
    <property type="entry name" value="LIM1_Rga"/>
    <property type="match status" value="1"/>
</dbReference>
<feature type="coiled-coil region" evidence="5">
    <location>
        <begin position="798"/>
        <end position="860"/>
    </location>
</feature>
<keyword evidence="1" id="KW-0343">GTPase activation</keyword>
<sequence>MDSPSIYPESPMEQDDIVYPCKGCGEILEEGKAFELAGNRWHIDCFACNTCGTLLDSDANLLLLGDGSLICNNCTYSCNACGNKIEDLAILTGDQAFCANCFKCRNCKRRIENLRYARTSQGIFCMSCHESLMARRRKKSKAALAARAREQQNASASAILDKSLPALPPSAPDIQTPPPDSYAELTPEVSPRPRVPKPRKETSPSNFRRDASPAAGDDFRRDNNLTLPASTYRENRNSTILQNDGGDDGIFLPFALDPNMAPGPSPMGKPQTLSSAGGDTGSAKLTDAKPSRDYFNNGRLPSGSSHRDMLKEPRPGSSRSNSTERFDKDRQQQLAKSPASPHIAYQEKGRQASGELLDSVLKRKDLPSGSNKASPAIGQEKPRSQHASSPSINQTANSDSFKLQDVPKLKRTSSRRGSNGRPPALGDTPQIDVLGRAKSPADRSYSATPSPEYAQSPPPQDLRRRDESYSSTKVERPKREDSLPASTLKQAAPRRDVPPSPATPTAPTGFNHERKQSTSSLQEGHTNLTAMNGGRTISKPIESPTFKSMSDAPGPPARSGARPPPPGTQISDSFTAPRAPPPPPGQQGVHRPSESVSTVHSETSRPTENPISPTLPRYSHGGEFSMDEDMARIMRGEDLDKDSSVLRRVSNAMSKHGRSFSDRGSRTSQSAKLKNSLNGVGVEISSPTTASPDSKEEVVQLKNNLRRAQQIIAELETKNHLLREEINGSPDMKQMNTELREKRSTVAVLDTQREIAVRELESMIKGLEKVKNSNEPINIQTFQSEFLQDLGSSLEKLKSGYANQIEDLIRKKNELTNEISELIQMKDKGNSDYDALAHRNNQLQQMNARLMENIQETSKQHKGRNGTSIDGGRPTANGLGIYTHHHKDKSDLSMDLRSATGPDGSLSDMLRDHDGDAAVSTIKVVDIKKAGKSGKFGAWKKGQTVTKNLTKNIKGAFTQPNREDGYSQQNLGGVPYGSLPSNTESSTTSSIPKTAHDPSRTGFGFFNQKGNYGRPQAPQLKSQSSTNLEQEAKDPRELFGSDLIARCEFEGTTIPNVVVKCVVEVDTRGLDCEGIYRKSGSTTSTNAIVDGFQADKNYDISDPDLDINAVASVLKQYFRKLAFPLITNEVYDPLIDASKLEDVEKRAVAMRTAIEKLPQVHLSTLFYIVEHLNRVMKNEADNKMPASNLAVVFAPTLFRPLDVNKEMRDMHAKQLCMQYMLEDYMAIFKDLVE</sequence>
<evidence type="ECO:0000256" key="5">
    <source>
        <dbReference type="SAM" id="Coils"/>
    </source>
</evidence>
<proteinExistence type="predicted"/>
<feature type="compositionally biased region" description="Low complexity" evidence="6">
    <location>
        <begin position="586"/>
        <end position="601"/>
    </location>
</feature>
<evidence type="ECO:0000259" key="8">
    <source>
        <dbReference type="PROSITE" id="PS50238"/>
    </source>
</evidence>
<dbReference type="CDD" id="cd00159">
    <property type="entry name" value="RhoGAP"/>
    <property type="match status" value="1"/>
</dbReference>
<dbReference type="GO" id="GO:0046872">
    <property type="term" value="F:metal ion binding"/>
    <property type="evidence" value="ECO:0007669"/>
    <property type="project" value="UniProtKB-KW"/>
</dbReference>
<dbReference type="PANTHER" id="PTHR23176:SF128">
    <property type="entry name" value="RHO GTPASE-ACTIVATING PROTEIN RGD1"/>
    <property type="match status" value="1"/>
</dbReference>
<feature type="region of interest" description="Disordered" evidence="6">
    <location>
        <begin position="165"/>
        <end position="623"/>
    </location>
</feature>
<dbReference type="GO" id="GO:0005938">
    <property type="term" value="C:cell cortex"/>
    <property type="evidence" value="ECO:0007669"/>
    <property type="project" value="UniProtKB-ARBA"/>
</dbReference>
<keyword evidence="2 4" id="KW-0479">Metal-binding</keyword>
<feature type="compositionally biased region" description="Polar residues" evidence="6">
    <location>
        <begin position="517"/>
        <end position="530"/>
    </location>
</feature>
<evidence type="ECO:0000256" key="2">
    <source>
        <dbReference type="ARBA" id="ARBA00022723"/>
    </source>
</evidence>
<feature type="compositionally biased region" description="Polar residues" evidence="6">
    <location>
        <begin position="979"/>
        <end position="992"/>
    </location>
</feature>
<feature type="domain" description="LIM zinc-binding" evidence="7">
    <location>
        <begin position="19"/>
        <end position="81"/>
    </location>
</feature>
<feature type="compositionally biased region" description="Basic and acidic residues" evidence="6">
    <location>
        <begin position="322"/>
        <end position="331"/>
    </location>
</feature>
<dbReference type="EMBL" id="MU006100">
    <property type="protein sequence ID" value="KAF2837238.1"/>
    <property type="molecule type" value="Genomic_DNA"/>
</dbReference>
<feature type="region of interest" description="Disordered" evidence="6">
    <location>
        <begin position="975"/>
        <end position="1033"/>
    </location>
</feature>
<evidence type="ECO:0000256" key="4">
    <source>
        <dbReference type="PROSITE-ProRule" id="PRU00125"/>
    </source>
</evidence>
<protein>
    <submittedName>
        <fullName evidence="9">RhoGAP-domain-containing protein</fullName>
    </submittedName>
</protein>
<organism evidence="9 10">
    <name type="scientific">Patellaria atrata CBS 101060</name>
    <dbReference type="NCBI Taxonomy" id="1346257"/>
    <lineage>
        <taxon>Eukaryota</taxon>
        <taxon>Fungi</taxon>
        <taxon>Dikarya</taxon>
        <taxon>Ascomycota</taxon>
        <taxon>Pezizomycotina</taxon>
        <taxon>Dothideomycetes</taxon>
        <taxon>Dothideomycetes incertae sedis</taxon>
        <taxon>Patellariales</taxon>
        <taxon>Patellariaceae</taxon>
        <taxon>Patellaria</taxon>
    </lineage>
</organism>
<keyword evidence="5" id="KW-0175">Coiled coil</keyword>